<dbReference type="Proteomes" id="UP000046155">
    <property type="component" value="Unassembled WGS sequence"/>
</dbReference>
<dbReference type="Gene3D" id="3.30.365.10">
    <property type="entry name" value="Aldehyde oxidase/xanthine dehydrogenase, molybdopterin binding domain"/>
    <property type="match status" value="2"/>
</dbReference>
<dbReference type="EMBL" id="CDRZ01000023">
    <property type="protein sequence ID" value="CEO87681.1"/>
    <property type="molecule type" value="Genomic_DNA"/>
</dbReference>
<feature type="domain" description="Aldehyde oxidase/xanthine dehydrogenase second molybdopterin binding" evidence="1">
    <location>
        <begin position="1"/>
        <end position="146"/>
    </location>
</feature>
<dbReference type="GO" id="GO:0050138">
    <property type="term" value="F:nicotinate dehydrogenase activity"/>
    <property type="evidence" value="ECO:0007669"/>
    <property type="project" value="UniProtKB-EC"/>
</dbReference>
<dbReference type="AlphaFoldDB" id="A0A0B7MI67"/>
<proteinExistence type="predicted"/>
<reference evidence="3" key="1">
    <citation type="submission" date="2015-01" db="EMBL/GenBank/DDBJ databases">
        <authorList>
            <person name="Manzoor Shahid"/>
            <person name="Zubair Saima"/>
        </authorList>
    </citation>
    <scope>NUCLEOTIDE SEQUENCE [LARGE SCALE GENOMIC DNA]</scope>
    <source>
        <strain evidence="3">Sp3</strain>
    </source>
</reference>
<dbReference type="InterPro" id="IPR037165">
    <property type="entry name" value="AldOxase/xan_DH_Mopterin-bd_sf"/>
</dbReference>
<evidence type="ECO:0000313" key="3">
    <source>
        <dbReference type="Proteomes" id="UP000046155"/>
    </source>
</evidence>
<dbReference type="SUPFAM" id="SSF56003">
    <property type="entry name" value="Molybdenum cofactor-binding domain"/>
    <property type="match status" value="1"/>
</dbReference>
<dbReference type="InterPro" id="IPR046867">
    <property type="entry name" value="AldOxase/xan_DH_MoCoBD2"/>
</dbReference>
<keyword evidence="3" id="KW-1185">Reference proteome</keyword>
<dbReference type="Pfam" id="PF20256">
    <property type="entry name" value="MoCoBD_2"/>
    <property type="match status" value="1"/>
</dbReference>
<dbReference type="PANTHER" id="PTHR47495:SF2">
    <property type="entry name" value="ALDEHYDE DEHYDROGENASE"/>
    <property type="match status" value="1"/>
</dbReference>
<protein>
    <submittedName>
        <fullName evidence="2">Nicotinate dehydrogenase medium molybdopterin subunit (Part 2)</fullName>
        <ecNumber evidence="2">1.17.1.5</ecNumber>
    </submittedName>
</protein>
<dbReference type="InterPro" id="IPR052516">
    <property type="entry name" value="N-heterocyclic_Hydroxylase"/>
</dbReference>
<evidence type="ECO:0000259" key="1">
    <source>
        <dbReference type="Pfam" id="PF20256"/>
    </source>
</evidence>
<accession>A0A0B7MI67</accession>
<dbReference type="EC" id="1.17.1.5" evidence="2"/>
<evidence type="ECO:0000313" key="2">
    <source>
        <dbReference type="EMBL" id="CEO87681.1"/>
    </source>
</evidence>
<dbReference type="PANTHER" id="PTHR47495">
    <property type="entry name" value="ALDEHYDE DEHYDROGENASE"/>
    <property type="match status" value="1"/>
</dbReference>
<gene>
    <name evidence="2" type="primary">mdhM</name>
    <name evidence="2" type="ORF">SSCH_1190003</name>
</gene>
<dbReference type="RefSeq" id="WP_052835200.1">
    <property type="nucleotide sequence ID" value="NZ_CDRZ01000023.1"/>
</dbReference>
<organism evidence="2 3">
    <name type="scientific">Syntrophaceticus schinkii</name>
    <dbReference type="NCBI Taxonomy" id="499207"/>
    <lineage>
        <taxon>Bacteria</taxon>
        <taxon>Bacillati</taxon>
        <taxon>Bacillota</taxon>
        <taxon>Clostridia</taxon>
        <taxon>Thermoanaerobacterales</taxon>
        <taxon>Thermoanaerobacterales Family III. Incertae Sedis</taxon>
        <taxon>Syntrophaceticus</taxon>
    </lineage>
</organism>
<sequence length="210" mass="22575">MQVDAGELYVQDGKITNNEKAMEVNEAAKLLHQKGKRFIGLGWYEITMPDVDPETNQGHAYVTYIYATQMAEVEVDTETGVVSVLRIAAAHDVGKALNPQTVEGQIEGSCAQGMGYALTENIIMKDGVMLNKGLADYSIPTALDAPEISCYIVEDEDPNGPYGAKGIGEGAIIPTAPAIINAIYDAVGVRITDMPASPEKILSLLKEKEE</sequence>
<name>A0A0B7MI67_9FIRM</name>
<keyword evidence="2" id="KW-0560">Oxidoreductase</keyword>